<keyword evidence="1" id="KW-1133">Transmembrane helix</keyword>
<proteinExistence type="predicted"/>
<evidence type="ECO:0008006" key="4">
    <source>
        <dbReference type="Google" id="ProtNLM"/>
    </source>
</evidence>
<keyword evidence="1" id="KW-0812">Transmembrane</keyword>
<sequence length="151" mass="17309">MTVTWKITAVSFGCICTATLVRYWTVFDIVPRSDLLEHFLTYAGLSILLTLIFLSMLISGKKNPESFSLYFDSSYQLTRSSMNLYCSLLLALTSCVAMQWRWELKQAFVEVYGGAPRGYIQYEQLIFDLFGTLVGLCVLLLLFRKKPVTFH</sequence>
<name>A0AAU9QXB0_9VIBR</name>
<reference evidence="2" key="1">
    <citation type="submission" date="2022-01" db="EMBL/GenBank/DDBJ databases">
        <authorList>
            <person name="Lagorce A."/>
        </authorList>
    </citation>
    <scope>NUCLEOTIDE SEQUENCE</scope>
    <source>
        <strain evidence="2">Th15_F1_A12</strain>
    </source>
</reference>
<accession>A0AAU9QXB0</accession>
<dbReference type="AlphaFoldDB" id="A0AAU9QXB0"/>
<gene>
    <name evidence="2" type="ORF">THF1A12_50226</name>
</gene>
<feature type="transmembrane region" description="Helical" evidence="1">
    <location>
        <begin position="39"/>
        <end position="60"/>
    </location>
</feature>
<evidence type="ECO:0000256" key="1">
    <source>
        <dbReference type="SAM" id="Phobius"/>
    </source>
</evidence>
<evidence type="ECO:0000313" key="3">
    <source>
        <dbReference type="Proteomes" id="UP001295462"/>
    </source>
</evidence>
<evidence type="ECO:0000313" key="2">
    <source>
        <dbReference type="EMBL" id="CAH1601805.1"/>
    </source>
</evidence>
<organism evidence="2 3">
    <name type="scientific">Vibrio jasicida</name>
    <dbReference type="NCBI Taxonomy" id="766224"/>
    <lineage>
        <taxon>Bacteria</taxon>
        <taxon>Pseudomonadati</taxon>
        <taxon>Pseudomonadota</taxon>
        <taxon>Gammaproteobacteria</taxon>
        <taxon>Vibrionales</taxon>
        <taxon>Vibrionaceae</taxon>
        <taxon>Vibrio</taxon>
    </lineage>
</organism>
<feature type="transmembrane region" description="Helical" evidence="1">
    <location>
        <begin position="7"/>
        <end position="27"/>
    </location>
</feature>
<dbReference type="Proteomes" id="UP001295462">
    <property type="component" value="Unassembled WGS sequence"/>
</dbReference>
<keyword evidence="1" id="KW-0472">Membrane</keyword>
<feature type="transmembrane region" description="Helical" evidence="1">
    <location>
        <begin position="81"/>
        <end position="102"/>
    </location>
</feature>
<protein>
    <recommendedName>
        <fullName evidence="4">Transporter</fullName>
    </recommendedName>
</protein>
<feature type="transmembrane region" description="Helical" evidence="1">
    <location>
        <begin position="122"/>
        <end position="143"/>
    </location>
</feature>
<dbReference type="EMBL" id="CAKMUD010000105">
    <property type="protein sequence ID" value="CAH1601805.1"/>
    <property type="molecule type" value="Genomic_DNA"/>
</dbReference>
<comment type="caution">
    <text evidence="2">The sequence shown here is derived from an EMBL/GenBank/DDBJ whole genome shotgun (WGS) entry which is preliminary data.</text>
</comment>